<dbReference type="CDD" id="cd03392">
    <property type="entry name" value="PAP2_like_2"/>
    <property type="match status" value="1"/>
</dbReference>
<keyword evidence="1" id="KW-0472">Membrane</keyword>
<evidence type="ECO:0000313" key="3">
    <source>
        <dbReference type="EMBL" id="MFC5647599.1"/>
    </source>
</evidence>
<feature type="transmembrane region" description="Helical" evidence="1">
    <location>
        <begin position="186"/>
        <end position="204"/>
    </location>
</feature>
<comment type="caution">
    <text evidence="3">The sequence shown here is derived from an EMBL/GenBank/DDBJ whole genome shotgun (WGS) entry which is preliminary data.</text>
</comment>
<accession>A0ABW0VSG2</accession>
<protein>
    <submittedName>
        <fullName evidence="3">Phosphatase PAP2 family protein</fullName>
    </submittedName>
</protein>
<dbReference type="Gene3D" id="1.20.144.10">
    <property type="entry name" value="Phosphatidic acid phosphatase type 2/haloperoxidase"/>
    <property type="match status" value="2"/>
</dbReference>
<feature type="transmembrane region" description="Helical" evidence="1">
    <location>
        <begin position="12"/>
        <end position="29"/>
    </location>
</feature>
<proteinExistence type="predicted"/>
<reference evidence="4" key="1">
    <citation type="journal article" date="2019" name="Int. J. Syst. Evol. Microbiol.">
        <title>The Global Catalogue of Microorganisms (GCM) 10K type strain sequencing project: providing services to taxonomists for standard genome sequencing and annotation.</title>
        <authorList>
            <consortium name="The Broad Institute Genomics Platform"/>
            <consortium name="The Broad Institute Genome Sequencing Center for Infectious Disease"/>
            <person name="Wu L."/>
            <person name="Ma J."/>
        </authorList>
    </citation>
    <scope>NUCLEOTIDE SEQUENCE [LARGE SCALE GENOMIC DNA]</scope>
    <source>
        <strain evidence="4">CGMCC 1.3240</strain>
    </source>
</reference>
<dbReference type="SUPFAM" id="SSF48317">
    <property type="entry name" value="Acid phosphatase/Vanadium-dependent haloperoxidase"/>
    <property type="match status" value="1"/>
</dbReference>
<sequence>MRLPQSLSRAFVFNLLFTLGFGVVAILVGDKNINAFDASVTRYIQGKESVEWTRVMKIFTDIGSGVPVVIITIISMTFIHYILHHRRELVLFITVLVGSEILNVVLKAIFHRERPTVHRLISESGFGFPSGHSMGAFSLYGALVFLLWKHIPVLWGRTLLILISVTLILAIGISRIYLGVHYPSDVFAGYLASGFWLMTSISVYQRFMERFHH</sequence>
<feature type="transmembrane region" description="Helical" evidence="1">
    <location>
        <begin position="130"/>
        <end position="148"/>
    </location>
</feature>
<name>A0ABW0VSG2_9BACL</name>
<evidence type="ECO:0000256" key="1">
    <source>
        <dbReference type="SAM" id="Phobius"/>
    </source>
</evidence>
<evidence type="ECO:0000259" key="2">
    <source>
        <dbReference type="SMART" id="SM00014"/>
    </source>
</evidence>
<dbReference type="InterPro" id="IPR000326">
    <property type="entry name" value="PAP2/HPO"/>
</dbReference>
<gene>
    <name evidence="3" type="ORF">ACFPYJ_00350</name>
</gene>
<feature type="transmembrane region" description="Helical" evidence="1">
    <location>
        <begin position="160"/>
        <end position="180"/>
    </location>
</feature>
<dbReference type="PANTHER" id="PTHR14969">
    <property type="entry name" value="SPHINGOSINE-1-PHOSPHATE PHOSPHOHYDROLASE"/>
    <property type="match status" value="1"/>
</dbReference>
<feature type="domain" description="Phosphatidic acid phosphatase type 2/haloperoxidase" evidence="2">
    <location>
        <begin position="90"/>
        <end position="201"/>
    </location>
</feature>
<keyword evidence="1" id="KW-0812">Transmembrane</keyword>
<dbReference type="EMBL" id="JBHSOW010000003">
    <property type="protein sequence ID" value="MFC5647599.1"/>
    <property type="molecule type" value="Genomic_DNA"/>
</dbReference>
<feature type="transmembrane region" description="Helical" evidence="1">
    <location>
        <begin position="90"/>
        <end position="110"/>
    </location>
</feature>
<dbReference type="Proteomes" id="UP001596047">
    <property type="component" value="Unassembled WGS sequence"/>
</dbReference>
<feature type="transmembrane region" description="Helical" evidence="1">
    <location>
        <begin position="62"/>
        <end position="83"/>
    </location>
</feature>
<keyword evidence="1" id="KW-1133">Transmembrane helix</keyword>
<dbReference type="InterPro" id="IPR036938">
    <property type="entry name" value="PAP2/HPO_sf"/>
</dbReference>
<evidence type="ECO:0000313" key="4">
    <source>
        <dbReference type="Proteomes" id="UP001596047"/>
    </source>
</evidence>
<dbReference type="SMART" id="SM00014">
    <property type="entry name" value="acidPPc"/>
    <property type="match status" value="1"/>
</dbReference>
<dbReference type="RefSeq" id="WP_379186044.1">
    <property type="nucleotide sequence ID" value="NZ_JBHSOW010000003.1"/>
</dbReference>
<organism evidence="3 4">
    <name type="scientific">Paenibacillus solisilvae</name>
    <dbReference type="NCBI Taxonomy" id="2486751"/>
    <lineage>
        <taxon>Bacteria</taxon>
        <taxon>Bacillati</taxon>
        <taxon>Bacillota</taxon>
        <taxon>Bacilli</taxon>
        <taxon>Bacillales</taxon>
        <taxon>Paenibacillaceae</taxon>
        <taxon>Paenibacillus</taxon>
    </lineage>
</organism>
<dbReference type="PANTHER" id="PTHR14969:SF13">
    <property type="entry name" value="AT30094P"/>
    <property type="match status" value="1"/>
</dbReference>
<dbReference type="Pfam" id="PF01569">
    <property type="entry name" value="PAP2"/>
    <property type="match status" value="1"/>
</dbReference>
<keyword evidence="4" id="KW-1185">Reference proteome</keyword>